<dbReference type="eggNOG" id="COG1959">
    <property type="taxonomic scope" value="Bacteria"/>
</dbReference>
<comment type="caution">
    <text evidence="2">The sequence shown here is derived from an EMBL/GenBank/DDBJ whole genome shotgun (WGS) entry which is preliminary data.</text>
</comment>
<dbReference type="OrthoDB" id="9795923at2"/>
<reference evidence="2 3" key="1">
    <citation type="submission" date="2014-03" db="EMBL/GenBank/DDBJ databases">
        <title>The genomes of two eusocial bee gut symbionts.</title>
        <authorList>
            <person name="Kwong W.K."/>
            <person name="Engel P."/>
            <person name="Koch H."/>
            <person name="Moran N.A."/>
        </authorList>
    </citation>
    <scope>NUCLEOTIDE SEQUENCE [LARGE SCALE GENOMIC DNA]</scope>
    <source>
        <strain evidence="3">wkB29</strain>
    </source>
</reference>
<sequence length="149" mass="16941">MQINRFTDLGLRVLITLQYLPESELSTVDELAKQLNVSRNHLVKIVYFMAQSGWINSFKGRNGGIRLASTSYQLKLGDIVQALEQASSETSALVNCQQPPCSIKEFCYLPQAFSEAQQAFYHSLNRYTIRQLQAPATKQTVLKWLVQQK</sequence>
<dbReference type="InterPro" id="IPR036388">
    <property type="entry name" value="WH-like_DNA-bd_sf"/>
</dbReference>
<dbReference type="InterPro" id="IPR000944">
    <property type="entry name" value="Tscrpt_reg_Rrf2"/>
</dbReference>
<evidence type="ECO:0000313" key="3">
    <source>
        <dbReference type="Proteomes" id="UP000027170"/>
    </source>
</evidence>
<evidence type="ECO:0000256" key="1">
    <source>
        <dbReference type="ARBA" id="ARBA00023125"/>
    </source>
</evidence>
<dbReference type="InterPro" id="IPR036390">
    <property type="entry name" value="WH_DNA-bd_sf"/>
</dbReference>
<evidence type="ECO:0000313" key="2">
    <source>
        <dbReference type="EMBL" id="KDN13994.1"/>
    </source>
</evidence>
<dbReference type="RefSeq" id="WP_037405824.1">
    <property type="nucleotide sequence ID" value="NZ_JFZV01000013.1"/>
</dbReference>
<name>A0A066TD91_9NEIS</name>
<dbReference type="Proteomes" id="UP000027170">
    <property type="component" value="Unassembled WGS sequence"/>
</dbReference>
<dbReference type="EMBL" id="JFZV01000013">
    <property type="protein sequence ID" value="KDN13994.1"/>
    <property type="molecule type" value="Genomic_DNA"/>
</dbReference>
<gene>
    <name evidence="2" type="ORF">SALWKB29_1986</name>
</gene>
<dbReference type="PROSITE" id="PS51197">
    <property type="entry name" value="HTH_RRF2_2"/>
    <property type="match status" value="1"/>
</dbReference>
<dbReference type="PANTHER" id="PTHR33221:SF4">
    <property type="entry name" value="HTH-TYPE TRANSCRIPTIONAL REPRESSOR NSRR"/>
    <property type="match status" value="1"/>
</dbReference>
<dbReference type="Pfam" id="PF02082">
    <property type="entry name" value="Rrf2"/>
    <property type="match status" value="1"/>
</dbReference>
<dbReference type="GO" id="GO:0003677">
    <property type="term" value="F:DNA binding"/>
    <property type="evidence" value="ECO:0007669"/>
    <property type="project" value="UniProtKB-KW"/>
</dbReference>
<dbReference type="GO" id="GO:0005829">
    <property type="term" value="C:cytosol"/>
    <property type="evidence" value="ECO:0007669"/>
    <property type="project" value="TreeGrafter"/>
</dbReference>
<protein>
    <submittedName>
        <fullName evidence="2">Nitrite-sensitive transcriptional repressor NsrR</fullName>
    </submittedName>
</protein>
<proteinExistence type="predicted"/>
<keyword evidence="1" id="KW-0238">DNA-binding</keyword>
<keyword evidence="3" id="KW-1185">Reference proteome</keyword>
<dbReference type="PANTHER" id="PTHR33221">
    <property type="entry name" value="WINGED HELIX-TURN-HELIX TRANSCRIPTIONAL REGULATOR, RRF2 FAMILY"/>
    <property type="match status" value="1"/>
</dbReference>
<dbReference type="SUPFAM" id="SSF46785">
    <property type="entry name" value="Winged helix' DNA-binding domain"/>
    <property type="match status" value="1"/>
</dbReference>
<dbReference type="AlphaFoldDB" id="A0A066TD91"/>
<dbReference type="NCBIfam" id="TIGR00738">
    <property type="entry name" value="rrf2_super"/>
    <property type="match status" value="1"/>
</dbReference>
<dbReference type="GO" id="GO:0003700">
    <property type="term" value="F:DNA-binding transcription factor activity"/>
    <property type="evidence" value="ECO:0007669"/>
    <property type="project" value="TreeGrafter"/>
</dbReference>
<accession>A0A066TD91</accession>
<organism evidence="2 3">
    <name type="scientific">Snodgrassella communis</name>
    <dbReference type="NCBI Taxonomy" id="2946699"/>
    <lineage>
        <taxon>Bacteria</taxon>
        <taxon>Pseudomonadati</taxon>
        <taxon>Pseudomonadota</taxon>
        <taxon>Betaproteobacteria</taxon>
        <taxon>Neisseriales</taxon>
        <taxon>Neisseriaceae</taxon>
        <taxon>Snodgrassella</taxon>
    </lineage>
</organism>
<dbReference type="Gene3D" id="1.10.10.10">
    <property type="entry name" value="Winged helix-like DNA-binding domain superfamily/Winged helix DNA-binding domain"/>
    <property type="match status" value="1"/>
</dbReference>